<dbReference type="EMBL" id="BALE01000015">
    <property type="protein sequence ID" value="GAN54059.1"/>
    <property type="molecule type" value="Genomic_DNA"/>
</dbReference>
<evidence type="ECO:0000256" key="1">
    <source>
        <dbReference type="SAM" id="SignalP"/>
    </source>
</evidence>
<feature type="signal peptide" evidence="1">
    <location>
        <begin position="1"/>
        <end position="30"/>
    </location>
</feature>
<dbReference type="RefSeq" id="WP_048848607.1">
    <property type="nucleotide sequence ID" value="NZ_BALE01000015.1"/>
</dbReference>
<dbReference type="Proteomes" id="UP000032679">
    <property type="component" value="Unassembled WGS sequence"/>
</dbReference>
<evidence type="ECO:0000313" key="2">
    <source>
        <dbReference type="EMBL" id="GAN54059.1"/>
    </source>
</evidence>
<evidence type="ECO:0008006" key="4">
    <source>
        <dbReference type="Google" id="ProtNLM"/>
    </source>
</evidence>
<accession>A0A0D6MK60</accession>
<keyword evidence="1" id="KW-0732">Signal</keyword>
<reference evidence="2 3" key="1">
    <citation type="submission" date="2012-10" db="EMBL/GenBank/DDBJ databases">
        <title>Genome sequencing of Tanticharoenia sakaeratensis NBRC 103193.</title>
        <authorList>
            <person name="Azuma Y."/>
            <person name="Hadano H."/>
            <person name="Hirakawa H."/>
            <person name="Matsushita K."/>
        </authorList>
    </citation>
    <scope>NUCLEOTIDE SEQUENCE [LARGE SCALE GENOMIC DNA]</scope>
    <source>
        <strain evidence="2 3">NBRC 103193</strain>
    </source>
</reference>
<protein>
    <recommendedName>
        <fullName evidence="4">Lipoprotein</fullName>
    </recommendedName>
</protein>
<comment type="caution">
    <text evidence="2">The sequence shown here is derived from an EMBL/GenBank/DDBJ whole genome shotgun (WGS) entry which is preliminary data.</text>
</comment>
<feature type="chain" id="PRO_5002308087" description="Lipoprotein" evidence="1">
    <location>
        <begin position="31"/>
        <end position="433"/>
    </location>
</feature>
<dbReference type="OrthoDB" id="7234406at2"/>
<sequence length="433" mass="48062">MRRDRPARRNASPKGLLPALTLAICLSACAPPDFRVPGAISPSATYDALFPDYIELCAVSQIAKKPGFGADIAGGPGGHAVLFLQGACLDRSSGYPVLRHCSGRGTGVSMNAHFTNANWVGVSDRDFFFDGILSHDGALTRTDYLATKAEARRRGLYSAIGFHDWAVADRPAGVPRDDWKYEVSIGTDYAVAFGRARYCARLPVTSAQMTRTIDFLNARNAVYRSGQRVFDSNVLQDNCSHLNHNAIAATGFWKPWPINQFIVSAALSFPVPKNELVNLLDREQSHDPGDLDGLYHDRLTRETLLADGWLPQEPGVLVDSAPVHTPNDVYRTKLSLIFYDDPVFGHYPRAFTRDLNDARNHDLATNLRWYQATYAAIARCRRPLHWWLKREPADFSRFYSAYYAWLEREQAVVARGLTALNGADATASGQTRP</sequence>
<proteinExistence type="predicted"/>
<gene>
    <name evidence="2" type="ORF">Tasa_015_048</name>
</gene>
<organism evidence="2 3">
    <name type="scientific">Tanticharoenia sakaeratensis NBRC 103193</name>
    <dbReference type="NCBI Taxonomy" id="1231623"/>
    <lineage>
        <taxon>Bacteria</taxon>
        <taxon>Pseudomonadati</taxon>
        <taxon>Pseudomonadota</taxon>
        <taxon>Alphaproteobacteria</taxon>
        <taxon>Acetobacterales</taxon>
        <taxon>Acetobacteraceae</taxon>
        <taxon>Tanticharoenia</taxon>
    </lineage>
</organism>
<name>A0A0D6MK60_9PROT</name>
<evidence type="ECO:0000313" key="3">
    <source>
        <dbReference type="Proteomes" id="UP000032679"/>
    </source>
</evidence>
<dbReference type="AlphaFoldDB" id="A0A0D6MK60"/>
<keyword evidence="3" id="KW-1185">Reference proteome</keyword>
<dbReference type="STRING" id="1231623.Tasa_015_048"/>